<dbReference type="STRING" id="1212491.LFA_4036"/>
<organism evidence="1 2">
    <name type="scientific">Legionella fallonii LLAP-10</name>
    <dbReference type="NCBI Taxonomy" id="1212491"/>
    <lineage>
        <taxon>Bacteria</taxon>
        <taxon>Pseudomonadati</taxon>
        <taxon>Pseudomonadota</taxon>
        <taxon>Gammaproteobacteria</taxon>
        <taxon>Legionellales</taxon>
        <taxon>Legionellaceae</taxon>
        <taxon>Legionella</taxon>
    </lineage>
</organism>
<evidence type="ECO:0000313" key="2">
    <source>
        <dbReference type="Proteomes" id="UP000032430"/>
    </source>
</evidence>
<dbReference type="KEGG" id="lfa:LFA_4036"/>
<name>A0A098GAG3_9GAMM</name>
<gene>
    <name evidence="1" type="ORF">LFA_4036</name>
</gene>
<keyword evidence="2" id="KW-1185">Reference proteome</keyword>
<dbReference type="AlphaFoldDB" id="A0A098GAG3"/>
<evidence type="ECO:0000313" key="1">
    <source>
        <dbReference type="EMBL" id="CEG58972.1"/>
    </source>
</evidence>
<protein>
    <submittedName>
        <fullName evidence="1">Uncharacterized protein</fullName>
    </submittedName>
</protein>
<dbReference type="Proteomes" id="UP000032430">
    <property type="component" value="Chromosome I"/>
</dbReference>
<accession>A0A098GAG3</accession>
<reference evidence="2" key="1">
    <citation type="submission" date="2014-09" db="EMBL/GenBank/DDBJ databases">
        <authorList>
            <person name="Gomez-Valero L."/>
        </authorList>
    </citation>
    <scope>NUCLEOTIDE SEQUENCE [LARGE SCALE GENOMIC DNA]</scope>
    <source>
        <strain evidence="2">ATCC700992</strain>
    </source>
</reference>
<dbReference type="HOGENOM" id="CLU_3008764_0_0_6"/>
<dbReference type="EMBL" id="LN614827">
    <property type="protein sequence ID" value="CEG58972.1"/>
    <property type="molecule type" value="Genomic_DNA"/>
</dbReference>
<sequence length="56" mass="6359">MELIENLRHIPLIMNKGSLNISNSLWVDSSTQSLLCCDYLSIQNIIINIILLPHLP</sequence>
<proteinExistence type="predicted"/>